<dbReference type="InterPro" id="IPR040990">
    <property type="entry name" value="DUF5600"/>
</dbReference>
<dbReference type="SMART" id="SM00027">
    <property type="entry name" value="EH"/>
    <property type="match status" value="1"/>
</dbReference>
<comment type="caution">
    <text evidence="10">The sequence shown here is derived from an EMBL/GenBank/DDBJ whole genome shotgun (WGS) entry which is preliminary data.</text>
</comment>
<evidence type="ECO:0000259" key="9">
    <source>
        <dbReference type="PROSITE" id="PS51718"/>
    </source>
</evidence>
<dbReference type="SUPFAM" id="SSF52540">
    <property type="entry name" value="P-loop containing nucleoside triphosphate hydrolases"/>
    <property type="match status" value="1"/>
</dbReference>
<dbReference type="InterPro" id="IPR030381">
    <property type="entry name" value="G_DYNAMIN_dom"/>
</dbReference>
<dbReference type="CDD" id="cd09913">
    <property type="entry name" value="EHD"/>
    <property type="match status" value="1"/>
</dbReference>
<evidence type="ECO:0000313" key="11">
    <source>
        <dbReference type="Proteomes" id="UP000232323"/>
    </source>
</evidence>
<dbReference type="InterPro" id="IPR027417">
    <property type="entry name" value="P-loop_NTPase"/>
</dbReference>
<protein>
    <recommendedName>
        <fullName evidence="12">Dynamin-type G domain-containing protein</fullName>
    </recommendedName>
</protein>
<dbReference type="InterPro" id="IPR031692">
    <property type="entry name" value="EHD_N"/>
</dbReference>
<dbReference type="InterPro" id="IPR045063">
    <property type="entry name" value="Dynamin_N"/>
</dbReference>
<keyword evidence="7" id="KW-0472">Membrane</keyword>
<dbReference type="PANTHER" id="PTHR11216">
    <property type="entry name" value="EH DOMAIN"/>
    <property type="match status" value="1"/>
</dbReference>
<evidence type="ECO:0000256" key="4">
    <source>
        <dbReference type="ARBA" id="ARBA00022723"/>
    </source>
</evidence>
<evidence type="ECO:0000256" key="6">
    <source>
        <dbReference type="ARBA" id="ARBA00022837"/>
    </source>
</evidence>
<name>A0A250WRJ7_9CHLO</name>
<dbReference type="GO" id="GO:0005525">
    <property type="term" value="F:GTP binding"/>
    <property type="evidence" value="ECO:0007669"/>
    <property type="project" value="InterPro"/>
</dbReference>
<dbReference type="GO" id="GO:0006897">
    <property type="term" value="P:endocytosis"/>
    <property type="evidence" value="ECO:0007669"/>
    <property type="project" value="TreeGrafter"/>
</dbReference>
<dbReference type="Pfam" id="PF00350">
    <property type="entry name" value="Dynamin_N"/>
    <property type="match status" value="1"/>
</dbReference>
<dbReference type="CDD" id="cd00052">
    <property type="entry name" value="EH"/>
    <property type="match status" value="1"/>
</dbReference>
<dbReference type="PROSITE" id="PS50031">
    <property type="entry name" value="EH"/>
    <property type="match status" value="1"/>
</dbReference>
<organism evidence="10 11">
    <name type="scientific">Chlamydomonas eustigma</name>
    <dbReference type="NCBI Taxonomy" id="1157962"/>
    <lineage>
        <taxon>Eukaryota</taxon>
        <taxon>Viridiplantae</taxon>
        <taxon>Chlorophyta</taxon>
        <taxon>core chlorophytes</taxon>
        <taxon>Chlorophyceae</taxon>
        <taxon>CS clade</taxon>
        <taxon>Chlamydomonadales</taxon>
        <taxon>Chlamydomonadaceae</taxon>
        <taxon>Chlamydomonas</taxon>
    </lineage>
</organism>
<gene>
    <name evidence="10" type="ORF">CEUSTIGMA_g780.t1</name>
</gene>
<evidence type="ECO:0000259" key="8">
    <source>
        <dbReference type="PROSITE" id="PS50031"/>
    </source>
</evidence>
<dbReference type="EMBL" id="BEGY01000003">
    <property type="protein sequence ID" value="GAX73326.1"/>
    <property type="molecule type" value="Genomic_DNA"/>
</dbReference>
<dbReference type="Gene3D" id="3.40.50.300">
    <property type="entry name" value="P-loop containing nucleotide triphosphate hydrolases"/>
    <property type="match status" value="1"/>
</dbReference>
<dbReference type="Pfam" id="PF12763">
    <property type="entry name" value="EH"/>
    <property type="match status" value="1"/>
</dbReference>
<reference evidence="10 11" key="1">
    <citation type="submission" date="2017-08" db="EMBL/GenBank/DDBJ databases">
        <title>Acidophilic green algal genome provides insights into adaptation to an acidic environment.</title>
        <authorList>
            <person name="Hirooka S."/>
            <person name="Hirose Y."/>
            <person name="Kanesaki Y."/>
            <person name="Higuchi S."/>
            <person name="Fujiwara T."/>
            <person name="Onuma R."/>
            <person name="Era A."/>
            <person name="Ohbayashi R."/>
            <person name="Uzuka A."/>
            <person name="Nozaki H."/>
            <person name="Yoshikawa H."/>
            <person name="Miyagishima S.Y."/>
        </authorList>
    </citation>
    <scope>NUCLEOTIDE SEQUENCE [LARGE SCALE GENOMIC DNA]</scope>
    <source>
        <strain evidence="10 11">NIES-2499</strain>
    </source>
</reference>
<evidence type="ECO:0008006" key="12">
    <source>
        <dbReference type="Google" id="ProtNLM"/>
    </source>
</evidence>
<dbReference type="GO" id="GO:0046872">
    <property type="term" value="F:metal ion binding"/>
    <property type="evidence" value="ECO:0007669"/>
    <property type="project" value="UniProtKB-KW"/>
</dbReference>
<dbReference type="InterPro" id="IPR011992">
    <property type="entry name" value="EF-hand-dom_pair"/>
</dbReference>
<keyword evidence="3" id="KW-1003">Cell membrane</keyword>
<dbReference type="Pfam" id="PF16880">
    <property type="entry name" value="EHD_N"/>
    <property type="match status" value="1"/>
</dbReference>
<dbReference type="GO" id="GO:0005886">
    <property type="term" value="C:plasma membrane"/>
    <property type="evidence" value="ECO:0007669"/>
    <property type="project" value="UniProtKB-SubCell"/>
</dbReference>
<dbReference type="OrthoDB" id="1716625at2759"/>
<dbReference type="PANTHER" id="PTHR11216:SF31">
    <property type="entry name" value="AT21416P"/>
    <property type="match status" value="1"/>
</dbReference>
<evidence type="ECO:0000256" key="7">
    <source>
        <dbReference type="ARBA" id="ARBA00023136"/>
    </source>
</evidence>
<evidence type="ECO:0000313" key="10">
    <source>
        <dbReference type="EMBL" id="GAX73326.1"/>
    </source>
</evidence>
<dbReference type="Gene3D" id="1.10.238.10">
    <property type="entry name" value="EF-hand"/>
    <property type="match status" value="1"/>
</dbReference>
<evidence type="ECO:0000256" key="1">
    <source>
        <dbReference type="ARBA" id="ARBA00004413"/>
    </source>
</evidence>
<dbReference type="InterPro" id="IPR000261">
    <property type="entry name" value="EH_dom"/>
</dbReference>
<keyword evidence="11" id="KW-1185">Reference proteome</keyword>
<keyword evidence="6" id="KW-0106">Calcium</keyword>
<sequence>MSRNALVYDRWFQFADQDRDGRVTGKDAVIFFEKSELSREVLFKVWEMSNQNKQGYLDRLGFHKAMDIIALAQLGYDVTKENYAMVLERDGGFPLPTMLGFNEEGMPDGSVPFDEFMGPNAGNSSQFMAPATFTTAESVGAAGTSSWKKMIPGVKGSAGKESNARKPVPAKICTSITDGLKAIYFQKVKPIEEAFKFANFFSPFLTESDFDAKPSILLLGQYSTGKTTFIKSLLGRDYPGSHIGPEPTTDRFVVVYYGMDERRVPGNTLAVQKDLPYQGLQGFGTGFLSRLEGAQCPARLLEEVTIIDTPGVLSGEKQRVERNYNFVEISEWFATRSDLIFLLFDPAKLDISDEFKAVITSLRLHSDKVRVVLNKSDQIDQQQLMRVYGALMWSLGKVFKSPEVCKVYVGSFNSEAPIREDVNPYGKALFEAEHKELLNALYECPQRSCDRKINEFVKRVRACKIHMLVIGHMRNKMPSMFGASKAQAKLMETLPDIFLQVQREHHLPIGDFPDPARFKEILQAFDLLSFPKVTSAMIKQIDDVIGNDIPNLVKQFDNPW</sequence>
<comment type="subcellular location">
    <subcellularLocation>
        <location evidence="1">Cell membrane</location>
        <topology evidence="1">Peripheral membrane protein</topology>
        <orientation evidence="1">Cytoplasmic side</orientation>
    </subcellularLocation>
    <subcellularLocation>
        <location evidence="2">Endosome membrane</location>
        <topology evidence="2">Peripheral membrane protein</topology>
    </subcellularLocation>
</comment>
<proteinExistence type="predicted"/>
<evidence type="ECO:0000256" key="3">
    <source>
        <dbReference type="ARBA" id="ARBA00022475"/>
    </source>
</evidence>
<evidence type="ECO:0000256" key="5">
    <source>
        <dbReference type="ARBA" id="ARBA00022753"/>
    </source>
</evidence>
<accession>A0A250WRJ7</accession>
<dbReference type="Gene3D" id="1.10.268.20">
    <property type="match status" value="1"/>
</dbReference>
<dbReference type="AlphaFoldDB" id="A0A250WRJ7"/>
<dbReference type="GO" id="GO:0016197">
    <property type="term" value="P:endosomal transport"/>
    <property type="evidence" value="ECO:0007669"/>
    <property type="project" value="TreeGrafter"/>
</dbReference>
<dbReference type="STRING" id="1157962.A0A250WRJ7"/>
<dbReference type="GO" id="GO:0010008">
    <property type="term" value="C:endosome membrane"/>
    <property type="evidence" value="ECO:0007669"/>
    <property type="project" value="UniProtKB-SubCell"/>
</dbReference>
<feature type="domain" description="EH" evidence="8">
    <location>
        <begin position="4"/>
        <end position="99"/>
    </location>
</feature>
<dbReference type="Pfam" id="PF18150">
    <property type="entry name" value="DUF5600"/>
    <property type="match status" value="1"/>
</dbReference>
<dbReference type="SUPFAM" id="SSF47473">
    <property type="entry name" value="EF-hand"/>
    <property type="match status" value="1"/>
</dbReference>
<dbReference type="Proteomes" id="UP000232323">
    <property type="component" value="Unassembled WGS sequence"/>
</dbReference>
<dbReference type="PROSITE" id="PS51718">
    <property type="entry name" value="G_DYNAMIN_2"/>
    <property type="match status" value="1"/>
</dbReference>
<keyword evidence="4" id="KW-0479">Metal-binding</keyword>
<evidence type="ECO:0000256" key="2">
    <source>
        <dbReference type="ARBA" id="ARBA00004481"/>
    </source>
</evidence>
<keyword evidence="5" id="KW-0967">Endosome</keyword>
<feature type="domain" description="Dynamin-type G" evidence="9">
    <location>
        <begin position="210"/>
        <end position="450"/>
    </location>
</feature>